<accession>A6DHW4</accession>
<keyword evidence="2" id="KW-0378">Hydrolase</keyword>
<dbReference type="AlphaFoldDB" id="A6DHW4"/>
<dbReference type="eggNOG" id="COG3119">
    <property type="taxonomic scope" value="Bacteria"/>
</dbReference>
<dbReference type="GO" id="GO:0004065">
    <property type="term" value="F:arylsulfatase activity"/>
    <property type="evidence" value="ECO:0007669"/>
    <property type="project" value="TreeGrafter"/>
</dbReference>
<reference evidence="5 6" key="1">
    <citation type="journal article" date="2010" name="J. Bacteriol.">
        <title>Genome sequence of Lentisphaera araneosa HTCC2155T, the type species of the order Lentisphaerales in the phylum Lentisphaerae.</title>
        <authorList>
            <person name="Thrash J.C."/>
            <person name="Cho J.C."/>
            <person name="Vergin K.L."/>
            <person name="Morris R.M."/>
            <person name="Giovannoni S.J."/>
        </authorList>
    </citation>
    <scope>NUCLEOTIDE SEQUENCE [LARGE SCALE GENOMIC DNA]</scope>
    <source>
        <strain evidence="5 6">HTCC2155</strain>
    </source>
</reference>
<dbReference type="InterPro" id="IPR050738">
    <property type="entry name" value="Sulfatase"/>
</dbReference>
<comment type="similarity">
    <text evidence="1">Belongs to the sulfatase family.</text>
</comment>
<dbReference type="PANTHER" id="PTHR42693:SF53">
    <property type="entry name" value="ENDO-4-O-SULFATASE"/>
    <property type="match status" value="1"/>
</dbReference>
<keyword evidence="3" id="KW-0732">Signal</keyword>
<evidence type="ECO:0000313" key="6">
    <source>
        <dbReference type="Proteomes" id="UP000004947"/>
    </source>
</evidence>
<dbReference type="SUPFAM" id="SSF53649">
    <property type="entry name" value="Alkaline phosphatase-like"/>
    <property type="match status" value="1"/>
</dbReference>
<feature type="domain" description="Sulfatase N-terminal" evidence="4">
    <location>
        <begin position="20"/>
        <end position="380"/>
    </location>
</feature>
<evidence type="ECO:0000256" key="1">
    <source>
        <dbReference type="ARBA" id="ARBA00008779"/>
    </source>
</evidence>
<keyword evidence="6" id="KW-1185">Reference proteome</keyword>
<proteinExistence type="inferred from homology"/>
<dbReference type="Pfam" id="PF00884">
    <property type="entry name" value="Sulfatase"/>
    <property type="match status" value="1"/>
</dbReference>
<dbReference type="Gene3D" id="3.30.1120.10">
    <property type="match status" value="1"/>
</dbReference>
<dbReference type="Proteomes" id="UP000004947">
    <property type="component" value="Unassembled WGS sequence"/>
</dbReference>
<dbReference type="InterPro" id="IPR000917">
    <property type="entry name" value="Sulfatase_N"/>
</dbReference>
<dbReference type="InterPro" id="IPR017850">
    <property type="entry name" value="Alkaline_phosphatase_core_sf"/>
</dbReference>
<gene>
    <name evidence="5" type="ORF">LNTAR_08614</name>
</gene>
<protein>
    <submittedName>
        <fullName evidence="5">N-acetylgalactosamine 6-sulfatase (GALNS)</fullName>
    </submittedName>
</protein>
<feature type="signal peptide" evidence="3">
    <location>
        <begin position="1"/>
        <end position="16"/>
    </location>
</feature>
<dbReference type="Gene3D" id="3.40.720.10">
    <property type="entry name" value="Alkaline Phosphatase, subunit A"/>
    <property type="match status" value="1"/>
</dbReference>
<dbReference type="EMBL" id="ABCK01000004">
    <property type="protein sequence ID" value="EDM28618.1"/>
    <property type="molecule type" value="Genomic_DNA"/>
</dbReference>
<evidence type="ECO:0000256" key="2">
    <source>
        <dbReference type="ARBA" id="ARBA00022801"/>
    </source>
</evidence>
<dbReference type="RefSeq" id="WP_007277499.1">
    <property type="nucleotide sequence ID" value="NZ_ABCK01000004.1"/>
</dbReference>
<dbReference type="OrthoDB" id="975025at2"/>
<dbReference type="STRING" id="313628.LNTAR_08614"/>
<comment type="caution">
    <text evidence="5">The sequence shown here is derived from an EMBL/GenBank/DDBJ whole genome shotgun (WGS) entry which is preliminary data.</text>
</comment>
<dbReference type="PANTHER" id="PTHR42693">
    <property type="entry name" value="ARYLSULFATASE FAMILY MEMBER"/>
    <property type="match status" value="1"/>
</dbReference>
<name>A6DHW4_9BACT</name>
<feature type="chain" id="PRO_5002691123" evidence="3">
    <location>
        <begin position="17"/>
        <end position="512"/>
    </location>
</feature>
<evidence type="ECO:0000313" key="5">
    <source>
        <dbReference type="EMBL" id="EDM28618.1"/>
    </source>
</evidence>
<sequence>MYKLLLFLLISLSLCAQDKPNIIIILADDLGYADVGFHDYTEADVKTPELDKLASSGTWFSNAYSTSPICSASRLGLSTGRYQQRWGAYYYGEGGLPKEEQTIAEALKSIGYKTMKVGKTHMNKGFKQHPMDHGFDDFLGFIDHSWDFFMLSQEHLDAYKKRAKKAGHKGNIKFLGPLMRGYEKNASFKDTNITDVFTVEAQKFIVENKDEPFYLRLSFNAVHTPLHLVPEELAKKHGIKQPKWDPNASTWEYPLWDPKTLKYNEWYKQVCHLQNPDPYGRLKYLIHLEMIDQAIGKILKTLDEQQIRDNTLIFFSSDNGGSHQSYANNGHLNAFKYSVMDGALHVPFLVSYPAKLPKANKSDALVSHMDIFATIADLTGLSPKNKLDGLSLIPHLKGAQADVHDYLIWDMGKKKSWAIRQKDHKLVLPEAKQYQKYQLDEQGLVKDQFQLLTLKNKLQLFDLVNDSGETKDLISQMPEKAEAMKQVYAKWRSQMKEPVKGATPKYYSTTKK</sequence>
<evidence type="ECO:0000256" key="3">
    <source>
        <dbReference type="SAM" id="SignalP"/>
    </source>
</evidence>
<organism evidence="5 6">
    <name type="scientific">Lentisphaera araneosa HTCC2155</name>
    <dbReference type="NCBI Taxonomy" id="313628"/>
    <lineage>
        <taxon>Bacteria</taxon>
        <taxon>Pseudomonadati</taxon>
        <taxon>Lentisphaerota</taxon>
        <taxon>Lentisphaeria</taxon>
        <taxon>Lentisphaerales</taxon>
        <taxon>Lentisphaeraceae</taxon>
        <taxon>Lentisphaera</taxon>
    </lineage>
</organism>
<evidence type="ECO:0000259" key="4">
    <source>
        <dbReference type="Pfam" id="PF00884"/>
    </source>
</evidence>